<name>A0A1T3P1B1_9ACTN</name>
<gene>
    <name evidence="2" type="ORF">B4N89_19865</name>
</gene>
<dbReference type="EMBL" id="MWQN01000001">
    <property type="protein sequence ID" value="OPC82893.1"/>
    <property type="molecule type" value="Genomic_DNA"/>
</dbReference>
<organism evidence="2 3">
    <name type="scientific">Embleya scabrispora</name>
    <dbReference type="NCBI Taxonomy" id="159449"/>
    <lineage>
        <taxon>Bacteria</taxon>
        <taxon>Bacillati</taxon>
        <taxon>Actinomycetota</taxon>
        <taxon>Actinomycetes</taxon>
        <taxon>Kitasatosporales</taxon>
        <taxon>Streptomycetaceae</taxon>
        <taxon>Embleya</taxon>
    </lineage>
</organism>
<feature type="transmembrane region" description="Helical" evidence="1">
    <location>
        <begin position="90"/>
        <end position="110"/>
    </location>
</feature>
<protein>
    <submittedName>
        <fullName evidence="2">Uncharacterized protein</fullName>
    </submittedName>
</protein>
<comment type="caution">
    <text evidence="2">The sequence shown here is derived from an EMBL/GenBank/DDBJ whole genome shotgun (WGS) entry which is preliminary data.</text>
</comment>
<proteinExistence type="predicted"/>
<dbReference type="OrthoDB" id="9831804at2"/>
<feature type="transmembrane region" description="Helical" evidence="1">
    <location>
        <begin position="62"/>
        <end position="83"/>
    </location>
</feature>
<evidence type="ECO:0000313" key="3">
    <source>
        <dbReference type="Proteomes" id="UP000190037"/>
    </source>
</evidence>
<keyword evidence="1" id="KW-0472">Membrane</keyword>
<dbReference type="STRING" id="159449.B4N89_19865"/>
<evidence type="ECO:0000313" key="2">
    <source>
        <dbReference type="EMBL" id="OPC82893.1"/>
    </source>
</evidence>
<sequence>MTYTPPTPDAGEHGFARAMTFVGGLFAFVVVAMTDLFVLLGLGGGTESCADQACRDWYDTRLPWVFGMFVLSFIVAFLALVLPPHPRRRYAVGIPVALLAVTLQATGFLLCQNGPAA</sequence>
<keyword evidence="3" id="KW-1185">Reference proteome</keyword>
<dbReference type="AlphaFoldDB" id="A0A1T3P1B1"/>
<reference evidence="2 3" key="1">
    <citation type="submission" date="2017-03" db="EMBL/GenBank/DDBJ databases">
        <title>Draft genome sequence of Streptomyces scabrisporus NF3, endophyte isolated from Amphipterygium adstringens.</title>
        <authorList>
            <person name="Vazquez M."/>
            <person name="Ceapa C.D."/>
            <person name="Rodriguez Luna D."/>
            <person name="Sanchez Esquivel S."/>
        </authorList>
    </citation>
    <scope>NUCLEOTIDE SEQUENCE [LARGE SCALE GENOMIC DNA]</scope>
    <source>
        <strain evidence="2 3">NF3</strain>
    </source>
</reference>
<evidence type="ECO:0000256" key="1">
    <source>
        <dbReference type="SAM" id="Phobius"/>
    </source>
</evidence>
<dbReference type="RefSeq" id="WP_078977194.1">
    <property type="nucleotide sequence ID" value="NZ_MWQN01000001.1"/>
</dbReference>
<keyword evidence="1" id="KW-0812">Transmembrane</keyword>
<feature type="transmembrane region" description="Helical" evidence="1">
    <location>
        <begin position="21"/>
        <end position="42"/>
    </location>
</feature>
<keyword evidence="1" id="KW-1133">Transmembrane helix</keyword>
<dbReference type="Proteomes" id="UP000190037">
    <property type="component" value="Unassembled WGS sequence"/>
</dbReference>
<accession>A0A1T3P1B1</accession>